<keyword evidence="1" id="KW-0472">Membrane</keyword>
<dbReference type="EMBL" id="CP022163">
    <property type="protein sequence ID" value="ATB32157.1"/>
    <property type="molecule type" value="Genomic_DNA"/>
</dbReference>
<keyword evidence="1" id="KW-1133">Transmembrane helix</keyword>
<dbReference type="OrthoDB" id="5497245at2"/>
<dbReference type="KEGG" id="mbd:MEBOL_005633"/>
<evidence type="ECO:0000313" key="3">
    <source>
        <dbReference type="Proteomes" id="UP000217289"/>
    </source>
</evidence>
<organism evidence="2 3">
    <name type="scientific">Melittangium boletus DSM 14713</name>
    <dbReference type="NCBI Taxonomy" id="1294270"/>
    <lineage>
        <taxon>Bacteria</taxon>
        <taxon>Pseudomonadati</taxon>
        <taxon>Myxococcota</taxon>
        <taxon>Myxococcia</taxon>
        <taxon>Myxococcales</taxon>
        <taxon>Cystobacterineae</taxon>
        <taxon>Archangiaceae</taxon>
        <taxon>Melittangium</taxon>
    </lineage>
</organism>
<reference evidence="2 3" key="1">
    <citation type="submission" date="2017-06" db="EMBL/GenBank/DDBJ databases">
        <authorList>
            <person name="Kim H.J."/>
            <person name="Triplett B.A."/>
        </authorList>
    </citation>
    <scope>NUCLEOTIDE SEQUENCE [LARGE SCALE GENOMIC DNA]</scope>
    <source>
        <strain evidence="2 3">DSM 14713</strain>
    </source>
</reference>
<dbReference type="AlphaFoldDB" id="A0A250ILV1"/>
<dbReference type="Proteomes" id="UP000217289">
    <property type="component" value="Chromosome"/>
</dbReference>
<gene>
    <name evidence="2" type="ORF">MEBOL_005633</name>
</gene>
<sequence length="354" mass="38760">MPPIQRTPRGQSLVELTLGIIIFITVLMFGIHFAEVGYLSIKVHEAAVSPLWDSTALRVHRMVGNPSKIGNFDTFPGIPLQLEINANARYVDFDGRSSTPRGNPSISHLFTRIDGMKVRCVREDRIAFDLPRGSPPSMLSAVKGDFGKVPPGTIPGSSNESVLTGVYENMGGVTCAAEARLESLPALPLSFLEGEGGFFSEKHAKKLRMKVCSVGRAAPGEECKGRFGILLGDFAFADTDVSGHCPLQPERPDQPCAQNTAFYYAAKKVFDNNRRAAGRDSSRLAEYFVGYSPIDEGGFFMSYRGEEDNYIERDTPAGEAKDMMDRPRNTGGVEHKPTALRRASNRCFLGLNKC</sequence>
<evidence type="ECO:0000256" key="1">
    <source>
        <dbReference type="SAM" id="Phobius"/>
    </source>
</evidence>
<keyword evidence="3" id="KW-1185">Reference proteome</keyword>
<protein>
    <recommendedName>
        <fullName evidence="4">Pilus biogenesis operon protein</fullName>
    </recommendedName>
</protein>
<feature type="transmembrane region" description="Helical" evidence="1">
    <location>
        <begin position="12"/>
        <end position="34"/>
    </location>
</feature>
<evidence type="ECO:0000313" key="2">
    <source>
        <dbReference type="EMBL" id="ATB32157.1"/>
    </source>
</evidence>
<keyword evidence="1" id="KW-0812">Transmembrane</keyword>
<evidence type="ECO:0008006" key="4">
    <source>
        <dbReference type="Google" id="ProtNLM"/>
    </source>
</evidence>
<proteinExistence type="predicted"/>
<dbReference type="RefSeq" id="WP_095980379.1">
    <property type="nucleotide sequence ID" value="NZ_CP022163.1"/>
</dbReference>
<name>A0A250ILV1_9BACT</name>
<accession>A0A250ILV1</accession>